<evidence type="ECO:0000256" key="2">
    <source>
        <dbReference type="ARBA" id="ARBA00022692"/>
    </source>
</evidence>
<proteinExistence type="predicted"/>
<evidence type="ECO:0000313" key="7">
    <source>
        <dbReference type="Proteomes" id="UP000694845"/>
    </source>
</evidence>
<dbReference type="RefSeq" id="XP_022108683.1">
    <property type="nucleotide sequence ID" value="XM_022252991.1"/>
</dbReference>
<protein>
    <submittedName>
        <fullName evidence="8">Organic solute transporter subunit alpha-like</fullName>
    </submittedName>
</protein>
<evidence type="ECO:0000256" key="4">
    <source>
        <dbReference type="ARBA" id="ARBA00023136"/>
    </source>
</evidence>
<evidence type="ECO:0000313" key="8">
    <source>
        <dbReference type="RefSeq" id="XP_022108683.1"/>
    </source>
</evidence>
<dbReference type="OrthoDB" id="5832279at2759"/>
<sequence length="372" mass="41271">MAANTSCAMGDLSSEDLFRDIAKSPAAIAAIVLLTATSILTLVMFVESVINVNKKIPNSRRRVRLIVLMGIYPMMSLTSMISLYIPAAHLLNSLVASVYFSVALFQFIMLIIDYYGGKVAVVEKLKDRQVSLASPPFTCCCPCCLPKITITPSNLRNLRRIVMQVAFVRPFLYFISLVLWTDGKYTHGKIALDEPYIYILTVSSLSGLLALYGIILFLTVSLEPLRSYRIRPKFFTVQMVLIIISSQNLILAILADVGVIPCVAPFSSDSRANYIGDMLIIVEMLFFAILSRMYFRGRFGNVDLIDENAPIGGRLTTFGPYAVVTMEQEKPCGPLDGNKVEVNGNTQYKIGKENPDQQTIKPKQDESETTEA</sequence>
<dbReference type="GeneID" id="110988964"/>
<dbReference type="Pfam" id="PF03619">
    <property type="entry name" value="Solute_trans_a"/>
    <property type="match status" value="1"/>
</dbReference>
<feature type="transmembrane region" description="Helical" evidence="6">
    <location>
        <begin position="196"/>
        <end position="222"/>
    </location>
</feature>
<feature type="transmembrane region" description="Helical" evidence="6">
    <location>
        <begin position="234"/>
        <end position="254"/>
    </location>
</feature>
<dbReference type="Proteomes" id="UP000694845">
    <property type="component" value="Unplaced"/>
</dbReference>
<dbReference type="GO" id="GO:0016020">
    <property type="term" value="C:membrane"/>
    <property type="evidence" value="ECO:0007669"/>
    <property type="project" value="UniProtKB-SubCell"/>
</dbReference>
<organism evidence="7 8">
    <name type="scientific">Acanthaster planci</name>
    <name type="common">Crown-of-thorns starfish</name>
    <dbReference type="NCBI Taxonomy" id="133434"/>
    <lineage>
        <taxon>Eukaryota</taxon>
        <taxon>Metazoa</taxon>
        <taxon>Echinodermata</taxon>
        <taxon>Eleutherozoa</taxon>
        <taxon>Asterozoa</taxon>
        <taxon>Asteroidea</taxon>
        <taxon>Valvatacea</taxon>
        <taxon>Valvatida</taxon>
        <taxon>Acanthasteridae</taxon>
        <taxon>Acanthaster</taxon>
    </lineage>
</organism>
<keyword evidence="4 6" id="KW-0472">Membrane</keyword>
<feature type="transmembrane region" description="Helical" evidence="6">
    <location>
        <begin position="26"/>
        <end position="45"/>
    </location>
</feature>
<keyword evidence="3 6" id="KW-1133">Transmembrane helix</keyword>
<dbReference type="PANTHER" id="PTHR23423">
    <property type="entry name" value="ORGANIC SOLUTE TRANSPORTER-RELATED"/>
    <property type="match status" value="1"/>
</dbReference>
<dbReference type="InterPro" id="IPR005178">
    <property type="entry name" value="Ostalpha/TMEM184C"/>
</dbReference>
<dbReference type="SMART" id="SM01417">
    <property type="entry name" value="Solute_trans_a"/>
    <property type="match status" value="1"/>
</dbReference>
<evidence type="ECO:0000256" key="1">
    <source>
        <dbReference type="ARBA" id="ARBA00004141"/>
    </source>
</evidence>
<comment type="subcellular location">
    <subcellularLocation>
        <location evidence="1">Membrane</location>
        <topology evidence="1">Multi-pass membrane protein</topology>
    </subcellularLocation>
</comment>
<feature type="transmembrane region" description="Helical" evidence="6">
    <location>
        <begin position="161"/>
        <end position="181"/>
    </location>
</feature>
<feature type="transmembrane region" description="Helical" evidence="6">
    <location>
        <begin position="97"/>
        <end position="116"/>
    </location>
</feature>
<feature type="region of interest" description="Disordered" evidence="5">
    <location>
        <begin position="333"/>
        <end position="372"/>
    </location>
</feature>
<feature type="transmembrane region" description="Helical" evidence="6">
    <location>
        <begin position="274"/>
        <end position="295"/>
    </location>
</feature>
<evidence type="ECO:0000256" key="3">
    <source>
        <dbReference type="ARBA" id="ARBA00022989"/>
    </source>
</evidence>
<dbReference type="AlphaFoldDB" id="A0A8B7ZSX2"/>
<dbReference type="KEGG" id="aplc:110988964"/>
<keyword evidence="2 6" id="KW-0812">Transmembrane</keyword>
<accession>A0A8B7ZSX2</accession>
<feature type="transmembrane region" description="Helical" evidence="6">
    <location>
        <begin position="65"/>
        <end position="85"/>
    </location>
</feature>
<evidence type="ECO:0000256" key="5">
    <source>
        <dbReference type="SAM" id="MobiDB-lite"/>
    </source>
</evidence>
<reference evidence="8" key="1">
    <citation type="submission" date="2025-08" db="UniProtKB">
        <authorList>
            <consortium name="RefSeq"/>
        </authorList>
    </citation>
    <scope>IDENTIFICATION</scope>
</reference>
<keyword evidence="7" id="KW-1185">Reference proteome</keyword>
<evidence type="ECO:0000256" key="6">
    <source>
        <dbReference type="SAM" id="Phobius"/>
    </source>
</evidence>
<name>A0A8B7ZSX2_ACAPL</name>
<dbReference type="OMA" id="IWISGAS"/>
<gene>
    <name evidence="8" type="primary">LOC110988964</name>
</gene>